<reference evidence="1 2" key="1">
    <citation type="submission" date="2022-03" db="EMBL/GenBank/DDBJ databases">
        <title>Novel taxa within the pig intestine.</title>
        <authorList>
            <person name="Wylensek D."/>
            <person name="Bishof K."/>
            <person name="Afrizal A."/>
            <person name="Clavel T."/>
        </authorList>
    </citation>
    <scope>NUCLEOTIDE SEQUENCE [LARGE SCALE GENOMIC DNA]</scope>
    <source>
        <strain evidence="1 2">CLA-KB-P133</strain>
    </source>
</reference>
<keyword evidence="2" id="KW-1185">Reference proteome</keyword>
<sequence length="139" mass="15900">MKKGSELSVLEALLRLTDRDHFVTLSQISSYIKKEFDYEIERRTLYSDIEILKMHGWVVTGYTADHPGYSIDKRNLTPKEAANAFLATARSTGDKVNLSGLLHALSYDFSNYQKDVLKDLLEDTGYLSQEDLAYLTIER</sequence>
<dbReference type="Proteomes" id="UP001286174">
    <property type="component" value="Unassembled WGS sequence"/>
</dbReference>
<accession>A0AB35U6Q5</accession>
<dbReference type="EMBL" id="JALBUR010000010">
    <property type="protein sequence ID" value="MDX8419537.1"/>
    <property type="molecule type" value="Genomic_DNA"/>
</dbReference>
<proteinExistence type="predicted"/>
<comment type="caution">
    <text evidence="1">The sequence shown here is derived from an EMBL/GenBank/DDBJ whole genome shotgun (WGS) entry which is preliminary data.</text>
</comment>
<protein>
    <recommendedName>
        <fullName evidence="3">WYL domain-containing protein</fullName>
    </recommendedName>
</protein>
<name>A0AB35U6Q5_9FIRM</name>
<dbReference type="RefSeq" id="WP_370595927.1">
    <property type="nucleotide sequence ID" value="NZ_JALBUR010000010.1"/>
</dbReference>
<gene>
    <name evidence="1" type="ORF">MOZ60_05460</name>
</gene>
<dbReference type="AlphaFoldDB" id="A0AB35U6Q5"/>
<evidence type="ECO:0008006" key="3">
    <source>
        <dbReference type="Google" id="ProtNLM"/>
    </source>
</evidence>
<organism evidence="1 2">
    <name type="scientific">Grylomicrobium aquisgranensis</name>
    <dbReference type="NCBI Taxonomy" id="2926318"/>
    <lineage>
        <taxon>Bacteria</taxon>
        <taxon>Bacillati</taxon>
        <taxon>Bacillota</taxon>
        <taxon>Erysipelotrichia</taxon>
        <taxon>Erysipelotrichales</taxon>
        <taxon>Erysipelotrichaceae</taxon>
        <taxon>Grylomicrobium</taxon>
    </lineage>
</organism>
<evidence type="ECO:0000313" key="1">
    <source>
        <dbReference type="EMBL" id="MDX8419537.1"/>
    </source>
</evidence>
<evidence type="ECO:0000313" key="2">
    <source>
        <dbReference type="Proteomes" id="UP001286174"/>
    </source>
</evidence>